<dbReference type="AlphaFoldDB" id="A0A0R1M917"/>
<dbReference type="NCBIfam" id="TIGR02651">
    <property type="entry name" value="RNase_Z"/>
    <property type="match status" value="1"/>
</dbReference>
<feature type="binding site" evidence="10">
    <location>
        <position position="218"/>
    </location>
    <ligand>
        <name>Zn(2+)</name>
        <dbReference type="ChEBI" id="CHEBI:29105"/>
        <label>1</label>
        <note>catalytic</note>
    </ligand>
</feature>
<dbReference type="InterPro" id="IPR036866">
    <property type="entry name" value="RibonucZ/Hydroxyglut_hydro"/>
</dbReference>
<dbReference type="Gene3D" id="3.60.15.10">
    <property type="entry name" value="Ribonuclease Z/Hydroxyacylglutathione hydrolase-like"/>
    <property type="match status" value="1"/>
</dbReference>
<name>A0A0R1M917_9LACO</name>
<reference evidence="11 12" key="1">
    <citation type="journal article" date="2015" name="Genome Announc.">
        <title>Expanding the biotechnology potential of lactobacilli through comparative genomics of 213 strains and associated genera.</title>
        <authorList>
            <person name="Sun Z."/>
            <person name="Harris H.M."/>
            <person name="McCann A."/>
            <person name="Guo C."/>
            <person name="Argimon S."/>
            <person name="Zhang W."/>
            <person name="Yang X."/>
            <person name="Jeffery I.B."/>
            <person name="Cooney J.C."/>
            <person name="Kagawa T.F."/>
            <person name="Liu W."/>
            <person name="Song Y."/>
            <person name="Salvetti E."/>
            <person name="Wrobel A."/>
            <person name="Rasinkangas P."/>
            <person name="Parkhill J."/>
            <person name="Rea M.C."/>
            <person name="O'Sullivan O."/>
            <person name="Ritari J."/>
            <person name="Douillard F.P."/>
            <person name="Paul Ross R."/>
            <person name="Yang R."/>
            <person name="Briner A.E."/>
            <person name="Felis G.E."/>
            <person name="de Vos W.M."/>
            <person name="Barrangou R."/>
            <person name="Klaenhammer T.R."/>
            <person name="Caufield P.W."/>
            <person name="Cui Y."/>
            <person name="Zhang H."/>
            <person name="O'Toole P.W."/>
        </authorList>
    </citation>
    <scope>NUCLEOTIDE SEQUENCE [LARGE SCALE GENOMIC DNA]</scope>
    <source>
        <strain evidence="11 12">DSM 19972</strain>
    </source>
</reference>
<feature type="binding site" evidence="10">
    <location>
        <position position="276"/>
    </location>
    <ligand>
        <name>Zn(2+)</name>
        <dbReference type="ChEBI" id="CHEBI:29105"/>
        <label>2</label>
        <note>catalytic</note>
    </ligand>
</feature>
<dbReference type="HAMAP" id="MF_01818">
    <property type="entry name" value="RNase_Z_BN"/>
    <property type="match status" value="1"/>
</dbReference>
<dbReference type="FunFam" id="3.60.15.10:FF:000002">
    <property type="entry name" value="Ribonuclease Z"/>
    <property type="match status" value="1"/>
</dbReference>
<comment type="cofactor">
    <cofactor evidence="10">
        <name>Zn(2+)</name>
        <dbReference type="ChEBI" id="CHEBI:29105"/>
    </cofactor>
    <text evidence="10">Binds 2 Zn(2+) ions.</text>
</comment>
<comment type="caution">
    <text evidence="11">The sequence shown here is derived from an EMBL/GenBank/DDBJ whole genome shotgun (WGS) entry which is preliminary data.</text>
</comment>
<accession>A0A0R1M917</accession>
<feature type="active site" description="Proton acceptor" evidence="10">
    <location>
        <position position="71"/>
    </location>
</feature>
<protein>
    <recommendedName>
        <fullName evidence="2 10">Ribonuclease Z</fullName>
        <shortName evidence="10">RNase Z</shortName>
        <ecNumber evidence="2 10">3.1.26.11</ecNumber>
    </recommendedName>
    <alternativeName>
        <fullName evidence="10">tRNA 3 endonuclease</fullName>
    </alternativeName>
    <alternativeName>
        <fullName evidence="10">tRNase Z</fullName>
    </alternativeName>
</protein>
<evidence type="ECO:0000256" key="7">
    <source>
        <dbReference type="ARBA" id="ARBA00022801"/>
    </source>
</evidence>
<keyword evidence="6 10" id="KW-0255">Endonuclease</keyword>
<dbReference type="GO" id="GO:0042802">
    <property type="term" value="F:identical protein binding"/>
    <property type="evidence" value="ECO:0007669"/>
    <property type="project" value="UniProtKB-ARBA"/>
</dbReference>
<keyword evidence="7 10" id="KW-0378">Hydrolase</keyword>
<dbReference type="Pfam" id="PF23023">
    <property type="entry name" value="Anti-Pycsar_Apyc1"/>
    <property type="match status" value="1"/>
</dbReference>
<dbReference type="PANTHER" id="PTHR46018:SF2">
    <property type="entry name" value="ZINC PHOSPHODIESTERASE ELAC PROTEIN 1"/>
    <property type="match status" value="1"/>
</dbReference>
<dbReference type="CDD" id="cd07717">
    <property type="entry name" value="RNaseZ_ZiPD-like_MBL-fold"/>
    <property type="match status" value="1"/>
</dbReference>
<proteinExistence type="inferred from homology"/>
<organism evidence="11 12">
    <name type="scientific">Liquorilactobacillus oeni DSM 19972</name>
    <dbReference type="NCBI Taxonomy" id="1423777"/>
    <lineage>
        <taxon>Bacteria</taxon>
        <taxon>Bacillati</taxon>
        <taxon>Bacillota</taxon>
        <taxon>Bacilli</taxon>
        <taxon>Lactobacillales</taxon>
        <taxon>Lactobacillaceae</taxon>
        <taxon>Liquorilactobacillus</taxon>
    </lineage>
</organism>
<comment type="similarity">
    <text evidence="10">Belongs to the RNase Z family.</text>
</comment>
<evidence type="ECO:0000256" key="10">
    <source>
        <dbReference type="HAMAP-Rule" id="MF_01818"/>
    </source>
</evidence>
<evidence type="ECO:0000256" key="6">
    <source>
        <dbReference type="ARBA" id="ARBA00022759"/>
    </source>
</evidence>
<dbReference type="GO" id="GO:0042781">
    <property type="term" value="F:3'-tRNA processing endoribonuclease activity"/>
    <property type="evidence" value="ECO:0007669"/>
    <property type="project" value="UniProtKB-UniRule"/>
</dbReference>
<dbReference type="EMBL" id="AZEH01000039">
    <property type="protein sequence ID" value="KRL04727.1"/>
    <property type="molecule type" value="Genomic_DNA"/>
</dbReference>
<feature type="binding site" evidence="10">
    <location>
        <position position="69"/>
    </location>
    <ligand>
        <name>Zn(2+)</name>
        <dbReference type="ChEBI" id="CHEBI:29105"/>
        <label>1</label>
        <note>catalytic</note>
    </ligand>
</feature>
<feature type="binding site" evidence="10">
    <location>
        <position position="72"/>
    </location>
    <ligand>
        <name>Zn(2+)</name>
        <dbReference type="ChEBI" id="CHEBI:29105"/>
        <label>2</label>
        <note>catalytic</note>
    </ligand>
</feature>
<comment type="catalytic activity">
    <reaction evidence="10">
        <text>Endonucleolytic cleavage of RNA, removing extra 3' nucleotides from tRNA precursor, generating 3' termini of tRNAs. A 3'-hydroxy group is left at the tRNA terminus and a 5'-phosphoryl group is left at the trailer molecule.</text>
        <dbReference type="EC" id="3.1.26.11"/>
    </reaction>
</comment>
<dbReference type="EC" id="3.1.26.11" evidence="2 10"/>
<feature type="binding site" evidence="10">
    <location>
        <position position="67"/>
    </location>
    <ligand>
        <name>Zn(2+)</name>
        <dbReference type="ChEBI" id="CHEBI:29105"/>
        <label>1</label>
        <note>catalytic</note>
    </ligand>
</feature>
<evidence type="ECO:0000313" key="12">
    <source>
        <dbReference type="Proteomes" id="UP000051686"/>
    </source>
</evidence>
<dbReference type="STRING" id="1423777.FD46_GL001863"/>
<evidence type="ECO:0000256" key="9">
    <source>
        <dbReference type="ARBA" id="ARBA00057812"/>
    </source>
</evidence>
<comment type="function">
    <text evidence="9 10">Zinc phosphodiesterase, which displays some tRNA 3'-processing endonuclease activity. Probably involved in tRNA maturation, by removing a 3'-trailer from precursor tRNA.</text>
</comment>
<feature type="binding site" evidence="10">
    <location>
        <position position="218"/>
    </location>
    <ligand>
        <name>Zn(2+)</name>
        <dbReference type="ChEBI" id="CHEBI:29105"/>
        <label>2</label>
        <note>catalytic</note>
    </ligand>
</feature>
<dbReference type="InterPro" id="IPR013471">
    <property type="entry name" value="RNase_Z/BN"/>
</dbReference>
<keyword evidence="3 10" id="KW-0819">tRNA processing</keyword>
<gene>
    <name evidence="10" type="primary">rnz</name>
    <name evidence="11" type="ORF">FD46_GL001863</name>
</gene>
<keyword evidence="4 10" id="KW-0540">Nuclease</keyword>
<dbReference type="GO" id="GO:0008270">
    <property type="term" value="F:zinc ion binding"/>
    <property type="evidence" value="ECO:0007669"/>
    <property type="project" value="UniProtKB-UniRule"/>
</dbReference>
<evidence type="ECO:0000256" key="5">
    <source>
        <dbReference type="ARBA" id="ARBA00022723"/>
    </source>
</evidence>
<evidence type="ECO:0000256" key="8">
    <source>
        <dbReference type="ARBA" id="ARBA00022833"/>
    </source>
</evidence>
<evidence type="ECO:0000256" key="3">
    <source>
        <dbReference type="ARBA" id="ARBA00022694"/>
    </source>
</evidence>
<evidence type="ECO:0000256" key="4">
    <source>
        <dbReference type="ARBA" id="ARBA00022722"/>
    </source>
</evidence>
<comment type="subunit">
    <text evidence="1 10">Homodimer.</text>
</comment>
<keyword evidence="5 10" id="KW-0479">Metal-binding</keyword>
<evidence type="ECO:0000256" key="1">
    <source>
        <dbReference type="ARBA" id="ARBA00011738"/>
    </source>
</evidence>
<feature type="binding site" evidence="10">
    <location>
        <position position="71"/>
    </location>
    <ligand>
        <name>Zn(2+)</name>
        <dbReference type="ChEBI" id="CHEBI:29105"/>
        <label>2</label>
        <note>catalytic</note>
    </ligand>
</feature>
<sequence>MEKFMEIEFLGTGAGSPAKSRNVTSIALKLLEEINEIWLFDVGEGTQHQILRTTIKPRKISRIFITHLHGDHIFGLPGFLSSRSFQGAEKLGQLTIYGPKGIKDYVQTSLRISQSRLTYKINFVEITEEGLLFENSRFTVFAYRLDHRIECFGYRIVEKDYPGELQVERLRAEHVPSGPIYGQLKAGETVTLTDGRVLDGNDYLGQPKRGRIVTVLGDTRQTPNILKLAQNAAVLVHESTFGKEESQMAFSYYHSTNVQAARAAVKAHVGQLLLTHISARYVGPKALKLEKDAQYVFKKTILANDFDNFSIPFTRKQEGEQ</sequence>
<keyword evidence="12" id="KW-1185">Reference proteome</keyword>
<dbReference type="PATRIC" id="fig|1423777.3.peg.1918"/>
<keyword evidence="8 10" id="KW-0862">Zinc</keyword>
<dbReference type="Proteomes" id="UP000051686">
    <property type="component" value="Unassembled WGS sequence"/>
</dbReference>
<dbReference type="SUPFAM" id="SSF56281">
    <property type="entry name" value="Metallo-hydrolase/oxidoreductase"/>
    <property type="match status" value="1"/>
</dbReference>
<evidence type="ECO:0000313" key="11">
    <source>
        <dbReference type="EMBL" id="KRL04727.1"/>
    </source>
</evidence>
<feature type="binding site" evidence="10">
    <location>
        <position position="147"/>
    </location>
    <ligand>
        <name>Zn(2+)</name>
        <dbReference type="ChEBI" id="CHEBI:29105"/>
        <label>1</label>
        <note>catalytic</note>
    </ligand>
</feature>
<evidence type="ECO:0000256" key="2">
    <source>
        <dbReference type="ARBA" id="ARBA00012477"/>
    </source>
</evidence>
<dbReference type="PANTHER" id="PTHR46018">
    <property type="entry name" value="ZINC PHOSPHODIESTERASE ELAC PROTEIN 1"/>
    <property type="match status" value="1"/>
</dbReference>
<dbReference type="NCBIfam" id="NF000801">
    <property type="entry name" value="PRK00055.1-3"/>
    <property type="match status" value="1"/>
</dbReference>